<reference evidence="1" key="1">
    <citation type="journal article" date="2021" name="PeerJ">
        <title>Extensive microbial diversity within the chicken gut microbiome revealed by metagenomics and culture.</title>
        <authorList>
            <person name="Gilroy R."/>
            <person name="Ravi A."/>
            <person name="Getino M."/>
            <person name="Pursley I."/>
            <person name="Horton D.L."/>
            <person name="Alikhan N.F."/>
            <person name="Baker D."/>
            <person name="Gharbi K."/>
            <person name="Hall N."/>
            <person name="Watson M."/>
            <person name="Adriaenssens E.M."/>
            <person name="Foster-Nyarko E."/>
            <person name="Jarju S."/>
            <person name="Secka A."/>
            <person name="Antonio M."/>
            <person name="Oren A."/>
            <person name="Chaudhuri R.R."/>
            <person name="La Ragione R."/>
            <person name="Hildebrand F."/>
            <person name="Pallen M.J."/>
        </authorList>
    </citation>
    <scope>NUCLEOTIDE SEQUENCE</scope>
    <source>
        <strain evidence="1">Gambia15-2214</strain>
    </source>
</reference>
<name>A0A9E2L404_9SPIR</name>
<organism evidence="1 2">
    <name type="scientific">Candidatus Treponema excrementipullorum</name>
    <dbReference type="NCBI Taxonomy" id="2838768"/>
    <lineage>
        <taxon>Bacteria</taxon>
        <taxon>Pseudomonadati</taxon>
        <taxon>Spirochaetota</taxon>
        <taxon>Spirochaetia</taxon>
        <taxon>Spirochaetales</taxon>
        <taxon>Treponemataceae</taxon>
        <taxon>Treponema</taxon>
    </lineage>
</organism>
<dbReference type="Proteomes" id="UP000823914">
    <property type="component" value="Unassembled WGS sequence"/>
</dbReference>
<dbReference type="AlphaFoldDB" id="A0A9E2L404"/>
<protein>
    <submittedName>
        <fullName evidence="1">Uncharacterized protein</fullName>
    </submittedName>
</protein>
<evidence type="ECO:0000313" key="1">
    <source>
        <dbReference type="EMBL" id="MBU3850271.1"/>
    </source>
</evidence>
<sequence length="318" mass="36584">MKYTIEGFDQKQLISYSLDACDALILRWFIDFSVSGKMKKTIRGRKIFYLVRYQSIIDDLPILGIENPRNIGRRFDKFVSCGLLEKEIIREGTGTQTIFCPTDKVNALSYKENNVLKVSESTIRENTTVPENTVMDSRQYSKVPSDGTQKYGALNKFFYQNSSTTATENLNLKNNQSDKTHNIAAVVSKLKINFEKYINCSIFSDDFWQNLASVLIDYGLAEKISEYTQFLFENLGKVGNAANYIYKTAGSHYRIQQFINTLSIANSKKQENEQKQKHFCVVCTEPFWGDVCPCCGFQNKNSYNEQLVEQARYKYKFG</sequence>
<comment type="caution">
    <text evidence="1">The sequence shown here is derived from an EMBL/GenBank/DDBJ whole genome shotgun (WGS) entry which is preliminary data.</text>
</comment>
<reference evidence="1" key="2">
    <citation type="submission" date="2021-04" db="EMBL/GenBank/DDBJ databases">
        <authorList>
            <person name="Gilroy R."/>
        </authorList>
    </citation>
    <scope>NUCLEOTIDE SEQUENCE</scope>
    <source>
        <strain evidence="1">Gambia15-2214</strain>
    </source>
</reference>
<dbReference type="EMBL" id="JAHLFV010000163">
    <property type="protein sequence ID" value="MBU3850271.1"/>
    <property type="molecule type" value="Genomic_DNA"/>
</dbReference>
<accession>A0A9E2L404</accession>
<gene>
    <name evidence="1" type="ORF">IAA16_06870</name>
</gene>
<proteinExistence type="predicted"/>
<evidence type="ECO:0000313" key="2">
    <source>
        <dbReference type="Proteomes" id="UP000823914"/>
    </source>
</evidence>